<organism evidence="1 2">
    <name type="scientific">Puccinia graminis f. sp. tritici</name>
    <dbReference type="NCBI Taxonomy" id="56615"/>
    <lineage>
        <taxon>Eukaryota</taxon>
        <taxon>Fungi</taxon>
        <taxon>Dikarya</taxon>
        <taxon>Basidiomycota</taxon>
        <taxon>Pucciniomycotina</taxon>
        <taxon>Pucciniomycetes</taxon>
        <taxon>Pucciniales</taxon>
        <taxon>Pucciniaceae</taxon>
        <taxon>Puccinia</taxon>
    </lineage>
</organism>
<dbReference type="EMBL" id="VDEP01000338">
    <property type="protein sequence ID" value="KAA1102325.1"/>
    <property type="molecule type" value="Genomic_DNA"/>
</dbReference>
<dbReference type="PANTHER" id="PTHR33246:SF51">
    <property type="entry name" value="MYB_SANT-LIKE DOMAIN-CONTAINING PROTEIN"/>
    <property type="match status" value="1"/>
</dbReference>
<dbReference type="PANTHER" id="PTHR33246">
    <property type="entry name" value="CCHC-TYPE DOMAIN-CONTAINING PROTEIN"/>
    <property type="match status" value="1"/>
</dbReference>
<gene>
    <name evidence="1" type="ORF">PGTUg99_026098</name>
</gene>
<comment type="caution">
    <text evidence="1">The sequence shown here is derived from an EMBL/GenBank/DDBJ whole genome shotgun (WGS) entry which is preliminary data.</text>
</comment>
<dbReference type="AlphaFoldDB" id="A0A5B0PL92"/>
<dbReference type="Proteomes" id="UP000325313">
    <property type="component" value="Unassembled WGS sequence"/>
</dbReference>
<sequence>MDGYDTYDWATLRKEMIESWGEFDDITSYTTTNLVNLVEEFSREDEILSYQEFQTYLQKFSEILNELVRNKDLKKRRDASLLFISAFPQRIQNNIQQTLIKNGQLPTGLDGVSLPPLWKHVTEVSEMRIRLENDHLQRILTRKALKYHPKAEQSIEDLVKEVASLKKQIMELRPPVIYDHPPPVAPLEPVVDCTEPEIAFFEPATDFMGPETYYEEPKT</sequence>
<accession>A0A5B0PL92</accession>
<evidence type="ECO:0000313" key="1">
    <source>
        <dbReference type="EMBL" id="KAA1102325.1"/>
    </source>
</evidence>
<proteinExistence type="predicted"/>
<name>A0A5B0PL92_PUCGR</name>
<reference evidence="1 2" key="1">
    <citation type="submission" date="2019-05" db="EMBL/GenBank/DDBJ databases">
        <title>Emergence of the Ug99 lineage of the wheat stem rust pathogen through somatic hybridization.</title>
        <authorList>
            <person name="Li F."/>
            <person name="Upadhyaya N.M."/>
            <person name="Sperschneider J."/>
            <person name="Matny O."/>
            <person name="Nguyen-Phuc H."/>
            <person name="Mago R."/>
            <person name="Raley C."/>
            <person name="Miller M.E."/>
            <person name="Silverstein K.A.T."/>
            <person name="Henningsen E."/>
            <person name="Hirsch C.D."/>
            <person name="Visser B."/>
            <person name="Pretorius Z.A."/>
            <person name="Steffenson B.J."/>
            <person name="Schwessinger B."/>
            <person name="Dodds P.N."/>
            <person name="Figueroa M."/>
        </authorList>
    </citation>
    <scope>NUCLEOTIDE SEQUENCE [LARGE SCALE GENOMIC DNA]</scope>
    <source>
        <strain evidence="1 2">Ug99</strain>
    </source>
</reference>
<protein>
    <submittedName>
        <fullName evidence="1">Uncharacterized protein</fullName>
    </submittedName>
</protein>
<evidence type="ECO:0000313" key="2">
    <source>
        <dbReference type="Proteomes" id="UP000325313"/>
    </source>
</evidence>